<dbReference type="InterPro" id="IPR004006">
    <property type="entry name" value="DhaK_dom"/>
</dbReference>
<dbReference type="EMBL" id="POVK01000002">
    <property type="protein sequence ID" value="NHA33069.1"/>
    <property type="molecule type" value="Genomic_DNA"/>
</dbReference>
<dbReference type="Gene3D" id="3.30.1180.20">
    <property type="entry name" value="Dihydroxyacetone kinase, domain 2"/>
    <property type="match status" value="1"/>
</dbReference>
<evidence type="ECO:0000259" key="1">
    <source>
        <dbReference type="PROSITE" id="PS51481"/>
    </source>
</evidence>
<dbReference type="Pfam" id="PF02733">
    <property type="entry name" value="Dak1"/>
    <property type="match status" value="1"/>
</dbReference>
<dbReference type="InterPro" id="IPR050861">
    <property type="entry name" value="Dihydroxyacetone_Kinase"/>
</dbReference>
<dbReference type="NCBIfam" id="TIGR02363">
    <property type="entry name" value="dhaK1"/>
    <property type="match status" value="1"/>
</dbReference>
<dbReference type="Proteomes" id="UP000572988">
    <property type="component" value="Unassembled WGS sequence"/>
</dbReference>
<dbReference type="SUPFAM" id="SSF82549">
    <property type="entry name" value="DAK1/DegV-like"/>
    <property type="match status" value="1"/>
</dbReference>
<dbReference type="InterPro" id="IPR012736">
    <property type="entry name" value="DhaK_1"/>
</dbReference>
<dbReference type="RefSeq" id="WP_016425784.1">
    <property type="nucleotide sequence ID" value="NZ_CABKRV010000002.1"/>
</dbReference>
<protein>
    <submittedName>
        <fullName evidence="2">Dihydroxyacetone kinase subunit DhaK</fullName>
    </submittedName>
</protein>
<sequence length="320" mass="34785">MKKLIKDKNQILADMLDGLITTNPDVELISDTVVVRKDKKQSGVALVSGGGSGHEPAHAGFVARGMLDAAVCGEIFTSPTPDKILDAIKAVDTGDGVLLIIKNYAGDVMNFEMAQEMAQMEDIQVESVIIRDDVAVSDPEKRRGVAGTVWVHKYAGYLAENGFSLADIKAKVETVIPKIKSIGMALTSPMVPTTGKYSFDIDDQEMEIGIGIHGEKGLHREAVQPIDVIIERLLDALLKEVKEKDIIVMLNGMGGTPLSELNIVAKYLDAQLKDHNFDVKQWFVGDYMTSLDMQGFSITVVPYSKDLGEALAAPTASRYF</sequence>
<keyword evidence="2" id="KW-0808">Transferase</keyword>
<dbReference type="GeneID" id="93788834"/>
<comment type="caution">
    <text evidence="2">The sequence shown here is derived from an EMBL/GenBank/DDBJ whole genome shotgun (WGS) entry which is preliminary data.</text>
</comment>
<organism evidence="2 3">
    <name type="scientific">Staphylococcus schleiferi</name>
    <dbReference type="NCBI Taxonomy" id="1295"/>
    <lineage>
        <taxon>Bacteria</taxon>
        <taxon>Bacillati</taxon>
        <taxon>Bacillota</taxon>
        <taxon>Bacilli</taxon>
        <taxon>Bacillales</taxon>
        <taxon>Staphylococcaceae</taxon>
        <taxon>Staphylococcus</taxon>
    </lineage>
</organism>
<evidence type="ECO:0000313" key="2">
    <source>
        <dbReference type="EMBL" id="NHA33069.1"/>
    </source>
</evidence>
<dbReference type="Gene3D" id="3.40.50.10440">
    <property type="entry name" value="Dihydroxyacetone kinase, domain 1"/>
    <property type="match status" value="1"/>
</dbReference>
<reference evidence="2 3" key="1">
    <citation type="submission" date="2018-01" db="EMBL/GenBank/DDBJ databases">
        <title>Complete genome sequence of Staphylococcus Scheliferi isolated from human.</title>
        <authorList>
            <person name="Abouelkhair M.A."/>
            <person name="Bemis D.A."/>
            <person name="Kania S.A."/>
        </authorList>
    </citation>
    <scope>NUCLEOTIDE SEQUENCE [LARGE SCALE GENOMIC DNA]</scope>
    <source>
        <strain evidence="2 3">ATCC 43808</strain>
    </source>
</reference>
<dbReference type="GO" id="GO:0016301">
    <property type="term" value="F:kinase activity"/>
    <property type="evidence" value="ECO:0007669"/>
    <property type="project" value="UniProtKB-KW"/>
</dbReference>
<evidence type="ECO:0000313" key="3">
    <source>
        <dbReference type="Proteomes" id="UP000572988"/>
    </source>
</evidence>
<name>A0ABX0FVP9_STASC</name>
<dbReference type="PANTHER" id="PTHR28629">
    <property type="entry name" value="TRIOKINASE/FMN CYCLASE"/>
    <property type="match status" value="1"/>
</dbReference>
<feature type="domain" description="DhaK" evidence="1">
    <location>
        <begin position="7"/>
        <end position="320"/>
    </location>
</feature>
<keyword evidence="3" id="KW-1185">Reference proteome</keyword>
<gene>
    <name evidence="2" type="ORF">C1O36_00760</name>
</gene>
<accession>A0ABX0FVP9</accession>
<keyword evidence="2" id="KW-0418">Kinase</keyword>
<proteinExistence type="predicted"/>
<dbReference type="PANTHER" id="PTHR28629:SF4">
    <property type="entry name" value="TRIOKINASE_FMN CYCLASE"/>
    <property type="match status" value="1"/>
</dbReference>
<dbReference type="PROSITE" id="PS51481">
    <property type="entry name" value="DHAK"/>
    <property type="match status" value="1"/>
</dbReference>